<feature type="region of interest" description="Disordered" evidence="1">
    <location>
        <begin position="1"/>
        <end position="21"/>
    </location>
</feature>
<proteinExistence type="predicted"/>
<reference evidence="2 3" key="1">
    <citation type="journal article" date="2010" name="J. Bacteriol.">
        <title>Genome sequence of Fulvimarina pelagi HTCC2506T, a Mn(II)-oxidizing alphaproteobacterium possessing an aerobic anoxygenic photosynthetic gene cluster and Xanthorhodopsin.</title>
        <authorList>
            <person name="Kang I."/>
            <person name="Oh H.M."/>
            <person name="Lim S.I."/>
            <person name="Ferriera S."/>
            <person name="Giovannoni S.J."/>
            <person name="Cho J.C."/>
        </authorList>
    </citation>
    <scope>NUCLEOTIDE SEQUENCE [LARGE SCALE GENOMIC DNA]</scope>
    <source>
        <strain evidence="2 3">HTCC2506</strain>
    </source>
</reference>
<name>Q0FY66_9HYPH</name>
<sequence>MDEAREAGSHGSKRRSSQRTAEIEAAFAVIERHIRRLHELDLSDEHPAVVFRPANFESSDR</sequence>
<keyword evidence="3" id="KW-1185">Reference proteome</keyword>
<accession>Q0FY66</accession>
<dbReference type="Proteomes" id="UP000004310">
    <property type="component" value="Unassembled WGS sequence"/>
</dbReference>
<dbReference type="EMBL" id="AATP01000011">
    <property type="protein sequence ID" value="EAU39876.1"/>
    <property type="molecule type" value="Genomic_DNA"/>
</dbReference>
<gene>
    <name evidence="2" type="ORF">FP2506_17409</name>
</gene>
<dbReference type="HOGENOM" id="CLU_2915855_0_0_5"/>
<comment type="caution">
    <text evidence="2">The sequence shown here is derived from an EMBL/GenBank/DDBJ whole genome shotgun (WGS) entry which is preliminary data.</text>
</comment>
<evidence type="ECO:0000313" key="2">
    <source>
        <dbReference type="EMBL" id="EAU39876.1"/>
    </source>
</evidence>
<evidence type="ECO:0000313" key="3">
    <source>
        <dbReference type="Proteomes" id="UP000004310"/>
    </source>
</evidence>
<dbReference type="AlphaFoldDB" id="Q0FY66"/>
<protein>
    <submittedName>
        <fullName evidence="2">Uncharacterized protein</fullName>
    </submittedName>
</protein>
<organism evidence="2 3">
    <name type="scientific">Fulvimarina pelagi HTCC2506</name>
    <dbReference type="NCBI Taxonomy" id="314231"/>
    <lineage>
        <taxon>Bacteria</taxon>
        <taxon>Pseudomonadati</taxon>
        <taxon>Pseudomonadota</taxon>
        <taxon>Alphaproteobacteria</taxon>
        <taxon>Hyphomicrobiales</taxon>
        <taxon>Aurantimonadaceae</taxon>
        <taxon>Fulvimarina</taxon>
    </lineage>
</organism>
<evidence type="ECO:0000256" key="1">
    <source>
        <dbReference type="SAM" id="MobiDB-lite"/>
    </source>
</evidence>
<dbReference type="STRING" id="217511.GCA_001463845_01778"/>